<dbReference type="GO" id="GO:0070814">
    <property type="term" value="P:hydrogen sulfide biosynthetic process"/>
    <property type="evidence" value="ECO:0007669"/>
    <property type="project" value="UniProtKB-UniRule"/>
</dbReference>
<evidence type="ECO:0000256" key="6">
    <source>
        <dbReference type="ARBA" id="ARBA00037980"/>
    </source>
</evidence>
<dbReference type="GO" id="GO:0005524">
    <property type="term" value="F:ATP binding"/>
    <property type="evidence" value="ECO:0007669"/>
    <property type="project" value="UniProtKB-KW"/>
</dbReference>
<dbReference type="NCBIfam" id="TIGR00339">
    <property type="entry name" value="sopT"/>
    <property type="match status" value="1"/>
</dbReference>
<keyword evidence="2 8" id="KW-0808">Transferase</keyword>
<dbReference type="InterPro" id="IPR015947">
    <property type="entry name" value="PUA-like_sf"/>
</dbReference>
<dbReference type="SUPFAM" id="SSF52374">
    <property type="entry name" value="Nucleotidylyl transferase"/>
    <property type="match status" value="1"/>
</dbReference>
<evidence type="ECO:0000256" key="2">
    <source>
        <dbReference type="ARBA" id="ARBA00022679"/>
    </source>
</evidence>
<dbReference type="AlphaFoldDB" id="A0A7C2VC25"/>
<dbReference type="EC" id="2.7.7.4" evidence="8"/>
<accession>A0A7C2VC25</accession>
<dbReference type="EMBL" id="DSFP01000072">
    <property type="protein sequence ID" value="HEW46717.1"/>
    <property type="molecule type" value="Genomic_DNA"/>
</dbReference>
<dbReference type="CDD" id="cd00517">
    <property type="entry name" value="ATPS"/>
    <property type="match status" value="1"/>
</dbReference>
<evidence type="ECO:0000256" key="5">
    <source>
        <dbReference type="ARBA" id="ARBA00022840"/>
    </source>
</evidence>
<keyword evidence="5 8" id="KW-0067">ATP-binding</keyword>
<dbReference type="UniPathway" id="UPA00140">
    <property type="reaction ID" value="UER00204"/>
</dbReference>
<dbReference type="Gene3D" id="3.40.50.620">
    <property type="entry name" value="HUPs"/>
    <property type="match status" value="1"/>
</dbReference>
<dbReference type="NCBIfam" id="NF003166">
    <property type="entry name" value="PRK04149.1"/>
    <property type="match status" value="1"/>
</dbReference>
<dbReference type="GO" id="GO:0000103">
    <property type="term" value="P:sulfate assimilation"/>
    <property type="evidence" value="ECO:0007669"/>
    <property type="project" value="UniProtKB-UniRule"/>
</dbReference>
<proteinExistence type="inferred from homology"/>
<comment type="caution">
    <text evidence="11">The sequence shown here is derived from an EMBL/GenBank/DDBJ whole genome shotgun (WGS) entry which is preliminary data.</text>
</comment>
<evidence type="ECO:0000256" key="8">
    <source>
        <dbReference type="HAMAP-Rule" id="MF_00066"/>
    </source>
</evidence>
<evidence type="ECO:0000256" key="7">
    <source>
        <dbReference type="ARBA" id="ARBA00049370"/>
    </source>
</evidence>
<evidence type="ECO:0000256" key="4">
    <source>
        <dbReference type="ARBA" id="ARBA00022741"/>
    </source>
</evidence>
<evidence type="ECO:0000259" key="9">
    <source>
        <dbReference type="Pfam" id="PF01747"/>
    </source>
</evidence>
<sequence length="396" mass="45372">MLIAPHGGELVNRVVPERERVKILAEAKRYPALHVDRDTLLDVENMATGVFSPLKGFMTKEELEGVVYQMLLPSGHVWTIPILLQVEEKVARSLGPGERVALRDDEGRLKALLDVKDIYPIELEKVARLVWGTDINEHPGVKTFYSKGRWAIGGDIWLLERVNHPLRDWVLDPEETRKVFEYRGWKRVVGFQTRNAPHRAHEYLQRIALEMADGLFINPVLGWKKSDDFDSYTVLKAYEYLIDNYYPSKRVLLSGLATAMRYAGPREAVFHAIVRKNFGCTHFIVGRDHAGVGNFYGPYDAHRIFDKLPRDIGIEIIRVTAVFYCSQCGCMVSDKSCGHGESYRTYVSMTKIREMLRKGLVPPKEMIREDIAKLLFDLEFTHKKGLVVSEKGPEER</sequence>
<organism evidence="11">
    <name type="scientific">Hydrogenobacter sp</name>
    <dbReference type="NCBI Taxonomy" id="2152829"/>
    <lineage>
        <taxon>Bacteria</taxon>
        <taxon>Pseudomonadati</taxon>
        <taxon>Aquificota</taxon>
        <taxon>Aquificia</taxon>
        <taxon>Aquificales</taxon>
        <taxon>Aquificaceae</taxon>
        <taxon>Hydrogenobacter</taxon>
    </lineage>
</organism>
<comment type="catalytic activity">
    <reaction evidence="7 8">
        <text>sulfate + ATP + H(+) = adenosine 5'-phosphosulfate + diphosphate</text>
        <dbReference type="Rhea" id="RHEA:18133"/>
        <dbReference type="ChEBI" id="CHEBI:15378"/>
        <dbReference type="ChEBI" id="CHEBI:16189"/>
        <dbReference type="ChEBI" id="CHEBI:30616"/>
        <dbReference type="ChEBI" id="CHEBI:33019"/>
        <dbReference type="ChEBI" id="CHEBI:58243"/>
        <dbReference type="EC" id="2.7.7.4"/>
    </reaction>
</comment>
<dbReference type="GO" id="GO:0004781">
    <property type="term" value="F:sulfate adenylyltransferase (ATP) activity"/>
    <property type="evidence" value="ECO:0007669"/>
    <property type="project" value="UniProtKB-UniRule"/>
</dbReference>
<dbReference type="InterPro" id="IPR020792">
    <property type="entry name" value="SO4_adenylyltransferase_pro"/>
</dbReference>
<dbReference type="InterPro" id="IPR014729">
    <property type="entry name" value="Rossmann-like_a/b/a_fold"/>
</dbReference>
<comment type="similarity">
    <text evidence="6 8">Belongs to the sulfate adenylyltransferase family.</text>
</comment>
<comment type="pathway">
    <text evidence="1 8">Sulfur metabolism; hydrogen sulfide biosynthesis; sulfite from sulfate: step 1/3.</text>
</comment>
<reference evidence="11" key="1">
    <citation type="journal article" date="2020" name="mSystems">
        <title>Genome- and Community-Level Interaction Insights into Carbon Utilization and Element Cycling Functions of Hydrothermarchaeota in Hydrothermal Sediment.</title>
        <authorList>
            <person name="Zhou Z."/>
            <person name="Liu Y."/>
            <person name="Xu W."/>
            <person name="Pan J."/>
            <person name="Luo Z.H."/>
            <person name="Li M."/>
        </authorList>
    </citation>
    <scope>NUCLEOTIDE SEQUENCE [LARGE SCALE GENOMIC DNA]</scope>
    <source>
        <strain evidence="11">SpSt-132</strain>
    </source>
</reference>
<keyword evidence="4 8" id="KW-0547">Nucleotide-binding</keyword>
<dbReference type="HAMAP" id="MF_00066">
    <property type="entry name" value="Sulf_adenylyltr"/>
    <property type="match status" value="1"/>
</dbReference>
<dbReference type="InterPro" id="IPR024951">
    <property type="entry name" value="Sulfurylase_cat_dom"/>
</dbReference>
<dbReference type="PANTHER" id="PTHR43509:SF1">
    <property type="entry name" value="SULFATE ADENYLYLTRANSFERASE"/>
    <property type="match status" value="1"/>
</dbReference>
<dbReference type="InterPro" id="IPR002650">
    <property type="entry name" value="Sulphate_adenylyltransferase"/>
</dbReference>
<evidence type="ECO:0000313" key="11">
    <source>
        <dbReference type="EMBL" id="HEW46717.1"/>
    </source>
</evidence>
<name>A0A7C2VC25_9AQUI</name>
<feature type="domain" description="Sulphate adenylyltransferase catalytic" evidence="9">
    <location>
        <begin position="169"/>
        <end position="375"/>
    </location>
</feature>
<dbReference type="Gene3D" id="3.10.400.10">
    <property type="entry name" value="Sulfate adenylyltransferase"/>
    <property type="match status" value="1"/>
</dbReference>
<dbReference type="Pfam" id="PF14306">
    <property type="entry name" value="PUA_2"/>
    <property type="match status" value="1"/>
</dbReference>
<dbReference type="PANTHER" id="PTHR43509">
    <property type="match status" value="1"/>
</dbReference>
<gene>
    <name evidence="8 11" type="primary">sat</name>
    <name evidence="11" type="ORF">ENO47_08695</name>
</gene>
<dbReference type="Pfam" id="PF01747">
    <property type="entry name" value="ATP-sulfurylase"/>
    <property type="match status" value="1"/>
</dbReference>
<dbReference type="SUPFAM" id="SSF88697">
    <property type="entry name" value="PUA domain-like"/>
    <property type="match status" value="1"/>
</dbReference>
<protein>
    <recommendedName>
        <fullName evidence="8">Sulfate adenylyltransferase</fullName>
        <ecNumber evidence="8">2.7.7.4</ecNumber>
    </recommendedName>
    <alternativeName>
        <fullName evidence="8">ATP-sulfurylase</fullName>
    </alternativeName>
    <alternativeName>
        <fullName evidence="8">Sulfate adenylate transferase</fullName>
        <shortName evidence="8">SAT</shortName>
    </alternativeName>
</protein>
<keyword evidence="3 8" id="KW-0548">Nucleotidyltransferase</keyword>
<feature type="domain" description="ATP-sulfurylase PUA-like" evidence="10">
    <location>
        <begin position="3"/>
        <end position="161"/>
    </location>
</feature>
<evidence type="ECO:0000256" key="3">
    <source>
        <dbReference type="ARBA" id="ARBA00022695"/>
    </source>
</evidence>
<evidence type="ECO:0000259" key="10">
    <source>
        <dbReference type="Pfam" id="PF14306"/>
    </source>
</evidence>
<dbReference type="InterPro" id="IPR025980">
    <property type="entry name" value="ATP-Sase_PUA-like_dom"/>
</dbReference>
<evidence type="ECO:0000256" key="1">
    <source>
        <dbReference type="ARBA" id="ARBA00005048"/>
    </source>
</evidence>